<gene>
    <name evidence="2" type="ORF">JOF50_001433</name>
</gene>
<sequence>MDQNWRAGGSKWVSVPTPVTRCPLVWATHSAPKAQCLWLIDPVYADESGKSPNMVLLAATSRTLGGLLDHDPNFAHRFSRSPFYTGDSPDRYIWYRQHHRIDRLSDFIREVREVADEPQHVSPRQEFSSGRELIETVKARRERAQAFRAIADEIEVEMGEETDRYNPDLIDGVLVRWINPGRAARDETAFRHALKTAHRLRAAGERMTDAAIIDAYERAYNIAQREGADGRAAEMPPMRDRQTIARRVRSYVTQGKTDSYGTPTAKYATTSQRKALATMGRRGGKKAAKRWETDPEGDYAQQQRATMKKTHRHKKMQGQATRACATVHRRGLRRHREDPHSSRDYARDGPLRGHGEASRPLPPGGRPHAGLGSHTVSNIRFPCPQGSKGEPLLRGTSGWRKPLGIYRGDWGMPRVFERQSEVRVV</sequence>
<evidence type="ECO:0000313" key="3">
    <source>
        <dbReference type="Proteomes" id="UP001549139"/>
    </source>
</evidence>
<evidence type="ECO:0000313" key="2">
    <source>
        <dbReference type="EMBL" id="MET3944634.1"/>
    </source>
</evidence>
<feature type="region of interest" description="Disordered" evidence="1">
    <location>
        <begin position="262"/>
        <end position="398"/>
    </location>
</feature>
<dbReference type="InterPro" id="IPR004322">
    <property type="entry name" value="Plasmid_replicase_bac"/>
</dbReference>
<dbReference type="Pfam" id="PF03090">
    <property type="entry name" value="Replicase"/>
    <property type="match status" value="1"/>
</dbReference>
<protein>
    <submittedName>
        <fullName evidence="2">Uncharacterized protein</fullName>
    </submittedName>
</protein>
<evidence type="ECO:0000256" key="1">
    <source>
        <dbReference type="SAM" id="MobiDB-lite"/>
    </source>
</evidence>
<dbReference type="Proteomes" id="UP001549139">
    <property type="component" value="Unassembled WGS sequence"/>
</dbReference>
<dbReference type="EMBL" id="JBEPNZ010000001">
    <property type="protein sequence ID" value="MET3944634.1"/>
    <property type="molecule type" value="Genomic_DNA"/>
</dbReference>
<organism evidence="2 3">
    <name type="scientific">Corynebacterium mucifaciens</name>
    <dbReference type="NCBI Taxonomy" id="57171"/>
    <lineage>
        <taxon>Bacteria</taxon>
        <taxon>Bacillati</taxon>
        <taxon>Actinomycetota</taxon>
        <taxon>Actinomycetes</taxon>
        <taxon>Mycobacteriales</taxon>
        <taxon>Corynebacteriaceae</taxon>
        <taxon>Corynebacterium</taxon>
    </lineage>
</organism>
<feature type="compositionally biased region" description="Basic residues" evidence="1">
    <location>
        <begin position="306"/>
        <end position="316"/>
    </location>
</feature>
<feature type="compositionally biased region" description="Polar residues" evidence="1">
    <location>
        <begin position="262"/>
        <end position="273"/>
    </location>
</feature>
<keyword evidence="3" id="KW-1185">Reference proteome</keyword>
<proteinExistence type="predicted"/>
<feature type="compositionally biased region" description="Basic and acidic residues" evidence="1">
    <location>
        <begin position="335"/>
        <end position="357"/>
    </location>
</feature>
<name>A0ABV2NYR7_9CORY</name>
<reference evidence="2 3" key="1">
    <citation type="submission" date="2024-06" db="EMBL/GenBank/DDBJ databases">
        <title>Sequencing the genomes of 1000 actinobacteria strains.</title>
        <authorList>
            <person name="Klenk H.-P."/>
        </authorList>
    </citation>
    <scope>NUCLEOTIDE SEQUENCE [LARGE SCALE GENOMIC DNA]</scope>
    <source>
        <strain evidence="2 3">DSM 44265</strain>
    </source>
</reference>
<comment type="caution">
    <text evidence="2">The sequence shown here is derived from an EMBL/GenBank/DDBJ whole genome shotgun (WGS) entry which is preliminary data.</text>
</comment>
<accession>A0ABV2NYR7</accession>